<dbReference type="OrthoDB" id="259025at2"/>
<keyword evidence="3 6" id="KW-0812">Transmembrane</keyword>
<dbReference type="Proteomes" id="UP000305709">
    <property type="component" value="Unassembled WGS sequence"/>
</dbReference>
<comment type="caution">
    <text evidence="7">The sequence shown here is derived from an EMBL/GenBank/DDBJ whole genome shotgun (WGS) entry which is preliminary data.</text>
</comment>
<dbReference type="InterPro" id="IPR019108">
    <property type="entry name" value="Caa3_assmbl_CtaG-rel"/>
</dbReference>
<proteinExistence type="predicted"/>
<reference evidence="7 8" key="1">
    <citation type="submission" date="2019-06" db="EMBL/GenBank/DDBJ databases">
        <authorList>
            <person name="Jiang L."/>
        </authorList>
    </citation>
    <scope>NUCLEOTIDE SEQUENCE [LARGE SCALE GENOMIC DNA]</scope>
    <source>
        <strain evidence="7 8">YIM 48858</strain>
    </source>
</reference>
<feature type="transmembrane region" description="Helical" evidence="6">
    <location>
        <begin position="60"/>
        <end position="82"/>
    </location>
</feature>
<comment type="subcellular location">
    <subcellularLocation>
        <location evidence="1">Cell membrane</location>
        <topology evidence="1">Multi-pass membrane protein</topology>
    </subcellularLocation>
</comment>
<accession>A0A5C4NJL7</accession>
<dbReference type="AlphaFoldDB" id="A0A5C4NJL7"/>
<dbReference type="EMBL" id="VDFV01000001">
    <property type="protein sequence ID" value="TNC74984.1"/>
    <property type="molecule type" value="Genomic_DNA"/>
</dbReference>
<sequence>MSRALRLPALLLLGVGITAPLGGNGFPSHMLGHMTLVALAAPLLVLAWPAAFARLEVPPLAGAVIEFAVVWGWHLPALHGAARLSGSWFLAEQLLFLLGGLAVWISALGAAQPLAGAGALLLTSMHMTLLGALLVLAPSDLYAAICGTPPDVWAQGIGGLLMLGIGTPVYLIAGLALTARALRGDNEEPA</sequence>
<name>A0A5C4NJL7_9RHOB</name>
<feature type="transmembrane region" description="Helical" evidence="6">
    <location>
        <begin position="33"/>
        <end position="53"/>
    </location>
</feature>
<protein>
    <submittedName>
        <fullName evidence="7">Cytochrome c oxidase assembly protein</fullName>
    </submittedName>
</protein>
<feature type="transmembrane region" description="Helical" evidence="6">
    <location>
        <begin position="114"/>
        <end position="137"/>
    </location>
</feature>
<evidence type="ECO:0000313" key="7">
    <source>
        <dbReference type="EMBL" id="TNC74984.1"/>
    </source>
</evidence>
<keyword evidence="8" id="KW-1185">Reference proteome</keyword>
<evidence type="ECO:0000256" key="4">
    <source>
        <dbReference type="ARBA" id="ARBA00022989"/>
    </source>
</evidence>
<dbReference type="Pfam" id="PF09678">
    <property type="entry name" value="Caa3_CtaG"/>
    <property type="match status" value="1"/>
</dbReference>
<dbReference type="RefSeq" id="WP_139079978.1">
    <property type="nucleotide sequence ID" value="NZ_VDFV01000001.1"/>
</dbReference>
<evidence type="ECO:0000256" key="3">
    <source>
        <dbReference type="ARBA" id="ARBA00022692"/>
    </source>
</evidence>
<keyword evidence="5 6" id="KW-0472">Membrane</keyword>
<feature type="transmembrane region" description="Helical" evidence="6">
    <location>
        <begin position="88"/>
        <end position="107"/>
    </location>
</feature>
<keyword evidence="2" id="KW-1003">Cell membrane</keyword>
<evidence type="ECO:0000256" key="2">
    <source>
        <dbReference type="ARBA" id="ARBA00022475"/>
    </source>
</evidence>
<organism evidence="7 8">
    <name type="scientific">Rubellimicrobium roseum</name>
    <dbReference type="NCBI Taxonomy" id="687525"/>
    <lineage>
        <taxon>Bacteria</taxon>
        <taxon>Pseudomonadati</taxon>
        <taxon>Pseudomonadota</taxon>
        <taxon>Alphaproteobacteria</taxon>
        <taxon>Rhodobacterales</taxon>
        <taxon>Roseobacteraceae</taxon>
        <taxon>Rubellimicrobium</taxon>
    </lineage>
</organism>
<evidence type="ECO:0000313" key="8">
    <source>
        <dbReference type="Proteomes" id="UP000305709"/>
    </source>
</evidence>
<evidence type="ECO:0000256" key="1">
    <source>
        <dbReference type="ARBA" id="ARBA00004651"/>
    </source>
</evidence>
<evidence type="ECO:0000256" key="6">
    <source>
        <dbReference type="SAM" id="Phobius"/>
    </source>
</evidence>
<feature type="transmembrane region" description="Helical" evidence="6">
    <location>
        <begin position="157"/>
        <end position="177"/>
    </location>
</feature>
<dbReference type="GO" id="GO:0005886">
    <property type="term" value="C:plasma membrane"/>
    <property type="evidence" value="ECO:0007669"/>
    <property type="project" value="UniProtKB-SubCell"/>
</dbReference>
<keyword evidence="4 6" id="KW-1133">Transmembrane helix</keyword>
<gene>
    <name evidence="7" type="ORF">FHG71_02350</name>
</gene>
<evidence type="ECO:0000256" key="5">
    <source>
        <dbReference type="ARBA" id="ARBA00023136"/>
    </source>
</evidence>